<dbReference type="InterPro" id="IPR027417">
    <property type="entry name" value="P-loop_NTPase"/>
</dbReference>
<evidence type="ECO:0000313" key="5">
    <source>
        <dbReference type="Proteomes" id="UP000014672"/>
    </source>
</evidence>
<evidence type="ECO:0000259" key="3">
    <source>
        <dbReference type="Pfam" id="PF00005"/>
    </source>
</evidence>
<dbReference type="KEGG" id="hpaz:K756_06635"/>
<dbReference type="Proteomes" id="UP000014672">
    <property type="component" value="Chromosome"/>
</dbReference>
<sequence>MFVVKQASFAIPNRTLLQPISVQFEQGKVYGLIGHNGSGKSTLIKLLANCPVYHGYFYAELVRH</sequence>
<dbReference type="EMBL" id="CP005384">
    <property type="protein sequence ID" value="AGO16497.1"/>
    <property type="molecule type" value="Genomic_DNA"/>
</dbReference>
<gene>
    <name evidence="4" type="ORF">K756_06635</name>
</gene>
<evidence type="ECO:0000256" key="2">
    <source>
        <dbReference type="ARBA" id="ARBA00022840"/>
    </source>
</evidence>
<keyword evidence="2" id="KW-0067">ATP-binding</keyword>
<dbReference type="AlphaFoldDB" id="A0A806J3V6"/>
<dbReference type="PANTHER" id="PTHR43158:SF7">
    <property type="entry name" value="ABC TRANSPORTER, ATP-BINDING PROTEIN"/>
    <property type="match status" value="1"/>
</dbReference>
<dbReference type="SUPFAM" id="SSF52540">
    <property type="entry name" value="P-loop containing nucleoside triphosphate hydrolases"/>
    <property type="match status" value="1"/>
</dbReference>
<dbReference type="PANTHER" id="PTHR43158">
    <property type="entry name" value="SKFA PEPTIDE EXPORT ATP-BINDING PROTEIN SKFE"/>
    <property type="match status" value="1"/>
</dbReference>
<keyword evidence="1" id="KW-0547">Nucleotide-binding</keyword>
<reference evidence="4 5" key="1">
    <citation type="journal article" date="2013" name="PLoS ONE">
        <title>Complete Genome Analysis of a Haemophilus parasuis Serovar 12 Strain from China.</title>
        <authorList>
            <person name="Li Y."/>
            <person name="Kwok A.H."/>
            <person name="Jiang J."/>
            <person name="Zou Y."/>
            <person name="Zheng F."/>
            <person name="Chen P."/>
            <person name="Hou C."/>
            <person name="Leung F.C."/>
            <person name="Jiang P."/>
        </authorList>
    </citation>
    <scope>NUCLEOTIDE SEQUENCE [LARGE SCALE GENOMIC DNA]</scope>
    <source>
        <strain evidence="4 5">ZJ0906</strain>
    </source>
</reference>
<dbReference type="Gene3D" id="3.40.50.300">
    <property type="entry name" value="P-loop containing nucleotide triphosphate hydrolases"/>
    <property type="match status" value="1"/>
</dbReference>
<dbReference type="InterPro" id="IPR003439">
    <property type="entry name" value="ABC_transporter-like_ATP-bd"/>
</dbReference>
<dbReference type="GO" id="GO:0005524">
    <property type="term" value="F:ATP binding"/>
    <property type="evidence" value="ECO:0007669"/>
    <property type="project" value="UniProtKB-KW"/>
</dbReference>
<accession>A0A806J3V6</accession>
<dbReference type="GO" id="GO:0016887">
    <property type="term" value="F:ATP hydrolysis activity"/>
    <property type="evidence" value="ECO:0007669"/>
    <property type="project" value="InterPro"/>
</dbReference>
<protein>
    <submittedName>
        <fullName evidence="4">ABC-type cobalamin/Fe3+-siderophores transportsystems, ATPase component</fullName>
    </submittedName>
</protein>
<organism evidence="4 5">
    <name type="scientific">Glaesserella parasuis ZJ0906</name>
    <dbReference type="NCBI Taxonomy" id="1322346"/>
    <lineage>
        <taxon>Bacteria</taxon>
        <taxon>Pseudomonadati</taxon>
        <taxon>Pseudomonadota</taxon>
        <taxon>Gammaproteobacteria</taxon>
        <taxon>Pasteurellales</taxon>
        <taxon>Pasteurellaceae</taxon>
        <taxon>Glaesserella</taxon>
    </lineage>
</organism>
<proteinExistence type="predicted"/>
<name>A0A806J3V6_GLAPU</name>
<dbReference type="Pfam" id="PF00005">
    <property type="entry name" value="ABC_tran"/>
    <property type="match status" value="1"/>
</dbReference>
<evidence type="ECO:0000313" key="4">
    <source>
        <dbReference type="EMBL" id="AGO16497.1"/>
    </source>
</evidence>
<feature type="domain" description="ABC transporter" evidence="3">
    <location>
        <begin position="17"/>
        <end position="49"/>
    </location>
</feature>
<evidence type="ECO:0000256" key="1">
    <source>
        <dbReference type="ARBA" id="ARBA00022741"/>
    </source>
</evidence>